<feature type="signal peptide" evidence="1">
    <location>
        <begin position="1"/>
        <end position="21"/>
    </location>
</feature>
<name>A0A511R3H7_9DEIN</name>
<reference evidence="3 4" key="1">
    <citation type="submission" date="2019-07" db="EMBL/GenBank/DDBJ databases">
        <title>Whole genome shotgun sequence of Meiothermus hypogaeus NBRC 106114.</title>
        <authorList>
            <person name="Hosoyama A."/>
            <person name="Uohara A."/>
            <person name="Ohji S."/>
            <person name="Ichikawa N."/>
        </authorList>
    </citation>
    <scope>NUCLEOTIDE SEQUENCE [LARGE SCALE GENOMIC DNA]</scope>
    <source>
        <strain evidence="3 4">NBRC 106114</strain>
    </source>
</reference>
<dbReference type="Proteomes" id="UP000321197">
    <property type="component" value="Unassembled WGS sequence"/>
</dbReference>
<evidence type="ECO:0000313" key="3">
    <source>
        <dbReference type="EMBL" id="GEM83556.1"/>
    </source>
</evidence>
<dbReference type="OrthoDB" id="32103at2"/>
<dbReference type="SMART" id="SM00867">
    <property type="entry name" value="YceI"/>
    <property type="match status" value="1"/>
</dbReference>
<accession>A0A511R3H7</accession>
<dbReference type="InterPro" id="IPR036761">
    <property type="entry name" value="TTHA0802/YceI-like_sf"/>
</dbReference>
<gene>
    <name evidence="3" type="ORF">MHY01S_17220</name>
</gene>
<evidence type="ECO:0000313" key="4">
    <source>
        <dbReference type="Proteomes" id="UP000321197"/>
    </source>
</evidence>
<protein>
    <recommendedName>
        <fullName evidence="2">Lipid/polyisoprenoid-binding YceI-like domain-containing protein</fullName>
    </recommendedName>
</protein>
<dbReference type="InterPro" id="IPR007372">
    <property type="entry name" value="Lipid/polyisoprenoid-bd_YceI"/>
</dbReference>
<dbReference type="PANTHER" id="PTHR34406:SF1">
    <property type="entry name" value="PROTEIN YCEI"/>
    <property type="match status" value="1"/>
</dbReference>
<sequence>MSYSKLLFFLLFGLCSGLTEAQTNQYVIEGRVTYAASYNLGRWEGTNTSVRGTVRWNSQTGEASGQVCVELGRFDSGNALRDADARGVFDVNRFPQSCLDVERLVQTGEDAVLSGTLEISGTRRPVRISGKLTREGNTYRFAGGFNTSFSEWKLNPPSLLFLRVNDPLEVRLEARAVQR</sequence>
<comment type="caution">
    <text evidence="3">The sequence shown here is derived from an EMBL/GenBank/DDBJ whole genome shotgun (WGS) entry which is preliminary data.</text>
</comment>
<feature type="domain" description="Lipid/polyisoprenoid-binding YceI-like" evidence="2">
    <location>
        <begin position="25"/>
        <end position="175"/>
    </location>
</feature>
<dbReference type="PANTHER" id="PTHR34406">
    <property type="entry name" value="PROTEIN YCEI"/>
    <property type="match status" value="1"/>
</dbReference>
<evidence type="ECO:0000259" key="2">
    <source>
        <dbReference type="SMART" id="SM00867"/>
    </source>
</evidence>
<dbReference type="Gene3D" id="2.40.128.110">
    <property type="entry name" value="Lipid/polyisoprenoid-binding, YceI-like"/>
    <property type="match status" value="1"/>
</dbReference>
<proteinExistence type="predicted"/>
<keyword evidence="1" id="KW-0732">Signal</keyword>
<dbReference type="AlphaFoldDB" id="A0A511R3H7"/>
<dbReference type="RefSeq" id="WP_119340625.1">
    <property type="nucleotide sequence ID" value="NZ_BJXL01000050.1"/>
</dbReference>
<dbReference type="Pfam" id="PF04264">
    <property type="entry name" value="YceI"/>
    <property type="match status" value="1"/>
</dbReference>
<dbReference type="SUPFAM" id="SSF101874">
    <property type="entry name" value="YceI-like"/>
    <property type="match status" value="1"/>
</dbReference>
<feature type="chain" id="PRO_5021992792" description="Lipid/polyisoprenoid-binding YceI-like domain-containing protein" evidence="1">
    <location>
        <begin position="22"/>
        <end position="179"/>
    </location>
</feature>
<dbReference type="EMBL" id="BJXL01000050">
    <property type="protein sequence ID" value="GEM83556.1"/>
    <property type="molecule type" value="Genomic_DNA"/>
</dbReference>
<evidence type="ECO:0000256" key="1">
    <source>
        <dbReference type="SAM" id="SignalP"/>
    </source>
</evidence>
<organism evidence="3 4">
    <name type="scientific">Meiothermus hypogaeus NBRC 106114</name>
    <dbReference type="NCBI Taxonomy" id="1227553"/>
    <lineage>
        <taxon>Bacteria</taxon>
        <taxon>Thermotogati</taxon>
        <taxon>Deinococcota</taxon>
        <taxon>Deinococci</taxon>
        <taxon>Thermales</taxon>
        <taxon>Thermaceae</taxon>
        <taxon>Meiothermus</taxon>
    </lineage>
</organism>